<keyword evidence="3" id="KW-1185">Reference proteome</keyword>
<dbReference type="EMBL" id="AP027041">
    <property type="protein sequence ID" value="BDU15158.1"/>
    <property type="molecule type" value="Genomic_DNA"/>
</dbReference>
<evidence type="ECO:0000313" key="3">
    <source>
        <dbReference type="Proteomes" id="UP001317822"/>
    </source>
</evidence>
<accession>A0ABM8D9D1</accession>
<organism evidence="2 3">
    <name type="scientific">Lysobacter auxotrophicus</name>
    <dbReference type="NCBI Taxonomy" id="2992573"/>
    <lineage>
        <taxon>Bacteria</taxon>
        <taxon>Pseudomonadati</taxon>
        <taxon>Pseudomonadota</taxon>
        <taxon>Gammaproteobacteria</taxon>
        <taxon>Lysobacterales</taxon>
        <taxon>Lysobacteraceae</taxon>
        <taxon>Lysobacter</taxon>
    </lineage>
</organism>
<proteinExistence type="predicted"/>
<evidence type="ECO:0000313" key="2">
    <source>
        <dbReference type="EMBL" id="BDU15158.1"/>
    </source>
</evidence>
<dbReference type="InterPro" id="IPR032710">
    <property type="entry name" value="NTF2-like_dom_sf"/>
</dbReference>
<protein>
    <submittedName>
        <fullName evidence="2">Nuclear transport factor 2 family protein</fullName>
    </submittedName>
</protein>
<dbReference type="SUPFAM" id="SSF54427">
    <property type="entry name" value="NTF2-like"/>
    <property type="match status" value="1"/>
</dbReference>
<dbReference type="Proteomes" id="UP001317822">
    <property type="component" value="Chromosome"/>
</dbReference>
<reference evidence="2 3" key="1">
    <citation type="journal article" date="2023" name="Int. J. Syst. Evol. Microbiol.">
        <title>Physiological and genomic analyses of cobalamin (vitamin B12)-auxotrophy of Lysobacter auxotrophicus sp. nov., a methionine-auxotrophic chitinolytic bacterium isolated from chitin-treated soil.</title>
        <authorList>
            <person name="Saito A."/>
            <person name="Dohra H."/>
            <person name="Hamada M."/>
            <person name="Moriuchi R."/>
            <person name="Kotsuchibashi Y."/>
            <person name="Mori K."/>
        </authorList>
    </citation>
    <scope>NUCLEOTIDE SEQUENCE [LARGE SCALE GENOMIC DNA]</scope>
    <source>
        <strain evidence="2 3">5-21a</strain>
    </source>
</reference>
<feature type="domain" description="SnoaL-like" evidence="1">
    <location>
        <begin position="1"/>
        <end position="120"/>
    </location>
</feature>
<dbReference type="RefSeq" id="WP_281780680.1">
    <property type="nucleotide sequence ID" value="NZ_AP027041.1"/>
</dbReference>
<gene>
    <name evidence="2" type="ORF">LA521A_03590</name>
</gene>
<name>A0ABM8D9D1_9GAMM</name>
<dbReference type="Gene3D" id="3.10.450.50">
    <property type="match status" value="1"/>
</dbReference>
<evidence type="ECO:0000259" key="1">
    <source>
        <dbReference type="Pfam" id="PF20409"/>
    </source>
</evidence>
<sequence length="125" mass="14215">MTTQTVARRLVELCRAGQFEQAQQELFDEDAVSIEPEAVPDGILSDETGLPAIRAKGRRFWGGVEAFHSVRCTEPVIAGNWFSIALNVEATFRSIGRITIRELCVYRVEDGKIVREQFFYDEYEP</sequence>
<dbReference type="Pfam" id="PF20409">
    <property type="entry name" value="SnoaL_5"/>
    <property type="match status" value="1"/>
</dbReference>
<dbReference type="InterPro" id="IPR046860">
    <property type="entry name" value="SnoaL_5"/>
</dbReference>